<feature type="transmembrane region" description="Helical" evidence="5">
    <location>
        <begin position="114"/>
        <end position="132"/>
    </location>
</feature>
<reference evidence="6" key="1">
    <citation type="journal article" date="2021" name="Environ. Microbiol.">
        <title>Genomic characterization of three novel Desulfobacterota classes expand the metabolic and phylogenetic diversity of the phylum.</title>
        <authorList>
            <person name="Murphy C.L."/>
            <person name="Biggerstaff J."/>
            <person name="Eichhorn A."/>
            <person name="Ewing E."/>
            <person name="Shahan R."/>
            <person name="Soriano D."/>
            <person name="Stewart S."/>
            <person name="VanMol K."/>
            <person name="Walker R."/>
            <person name="Walters P."/>
            <person name="Elshahed M.S."/>
            <person name="Youssef N.H."/>
        </authorList>
    </citation>
    <scope>NUCLEOTIDE SEQUENCE</scope>
    <source>
        <strain evidence="6">Zod_Metabat.24</strain>
    </source>
</reference>
<evidence type="ECO:0000256" key="5">
    <source>
        <dbReference type="RuleBase" id="RU363041"/>
    </source>
</evidence>
<dbReference type="GO" id="GO:0005886">
    <property type="term" value="C:plasma membrane"/>
    <property type="evidence" value="ECO:0007669"/>
    <property type="project" value="UniProtKB-SubCell"/>
</dbReference>
<evidence type="ECO:0000256" key="2">
    <source>
        <dbReference type="ARBA" id="ARBA00022692"/>
    </source>
</evidence>
<evidence type="ECO:0000313" key="6">
    <source>
        <dbReference type="EMBL" id="MBN1571905.1"/>
    </source>
</evidence>
<feature type="transmembrane region" description="Helical" evidence="5">
    <location>
        <begin position="84"/>
        <end position="102"/>
    </location>
</feature>
<dbReference type="AlphaFoldDB" id="A0A9D8KCT7"/>
<keyword evidence="3 5" id="KW-1133">Transmembrane helix</keyword>
<keyword evidence="2 5" id="KW-0812">Transmembrane</keyword>
<accession>A0A9D8KCT7</accession>
<evidence type="ECO:0000256" key="4">
    <source>
        <dbReference type="ARBA" id="ARBA00023136"/>
    </source>
</evidence>
<comment type="subcellular location">
    <subcellularLocation>
        <location evidence="5">Cell membrane</location>
        <topology evidence="5">Multi-pass membrane protein</topology>
    </subcellularLocation>
    <subcellularLocation>
        <location evidence="1">Membrane</location>
        <topology evidence="1">Multi-pass membrane protein</topology>
    </subcellularLocation>
</comment>
<name>A0A9D8KCT7_9DELT</name>
<keyword evidence="5" id="KW-1003">Cell membrane</keyword>
<evidence type="ECO:0000256" key="1">
    <source>
        <dbReference type="ARBA" id="ARBA00004141"/>
    </source>
</evidence>
<dbReference type="InterPro" id="IPR002781">
    <property type="entry name" value="TM_pro_TauE-like"/>
</dbReference>
<feature type="transmembrane region" description="Helical" evidence="5">
    <location>
        <begin position="12"/>
        <end position="38"/>
    </location>
</feature>
<feature type="transmembrane region" description="Helical" evidence="5">
    <location>
        <begin position="236"/>
        <end position="256"/>
    </location>
</feature>
<dbReference type="Proteomes" id="UP000809273">
    <property type="component" value="Unassembled WGS sequence"/>
</dbReference>
<feature type="transmembrane region" description="Helical" evidence="5">
    <location>
        <begin position="179"/>
        <end position="196"/>
    </location>
</feature>
<protein>
    <recommendedName>
        <fullName evidence="5">Probable membrane transporter protein</fullName>
    </recommendedName>
</protein>
<feature type="transmembrane region" description="Helical" evidence="5">
    <location>
        <begin position="268"/>
        <end position="286"/>
    </location>
</feature>
<organism evidence="6 7">
    <name type="scientific">Candidatus Zymogenus saltonus</name>
    <dbReference type="NCBI Taxonomy" id="2844893"/>
    <lineage>
        <taxon>Bacteria</taxon>
        <taxon>Deltaproteobacteria</taxon>
        <taxon>Candidatus Zymogenia</taxon>
        <taxon>Candidatus Zymogeniales</taxon>
        <taxon>Candidatus Zymogenaceae</taxon>
        <taxon>Candidatus Zymogenus</taxon>
    </lineage>
</organism>
<feature type="transmembrane region" description="Helical" evidence="5">
    <location>
        <begin position="208"/>
        <end position="224"/>
    </location>
</feature>
<reference evidence="6" key="2">
    <citation type="submission" date="2021-01" db="EMBL/GenBank/DDBJ databases">
        <authorList>
            <person name="Hahn C.R."/>
            <person name="Youssef N.H."/>
            <person name="Elshahed M."/>
        </authorList>
    </citation>
    <scope>NUCLEOTIDE SEQUENCE</scope>
    <source>
        <strain evidence="6">Zod_Metabat.24</strain>
    </source>
</reference>
<feature type="transmembrane region" description="Helical" evidence="5">
    <location>
        <begin position="58"/>
        <end position="77"/>
    </location>
</feature>
<feature type="transmembrane region" description="Helical" evidence="5">
    <location>
        <begin position="155"/>
        <end position="173"/>
    </location>
</feature>
<comment type="caution">
    <text evidence="6">The sequence shown here is derived from an EMBL/GenBank/DDBJ whole genome shotgun (WGS) entry which is preliminary data.</text>
</comment>
<sequence length="287" mass="30058">MLHFISNILPLFLIFLLTGAIMGLNAGFIGGGGGIYAVPILIYTFTLLGYSEENVGHLAVGTSLAVISTAALSSSIVHIKKGVIYRNVIVAMTAFGAVGAWIGGSVSVSIDVALFKRIFAVVMIIVGLRFYFGDKGTKGTIAGSENGTDGKPREISLRILVISGISGFLAGFFSSFFGIGGGIVMLPATLFLLRFCAVEAIAHSSCTTMINALFGALVHIYHGLGVEGLPPFSLGYVNYAAAVSMIISGTLASRWAAKRIHKVDHAKLFKIITVVIIVAAVVMLIGV</sequence>
<keyword evidence="4 5" id="KW-0472">Membrane</keyword>
<gene>
    <name evidence="6" type="ORF">JW984_01775</name>
</gene>
<evidence type="ECO:0000313" key="7">
    <source>
        <dbReference type="Proteomes" id="UP000809273"/>
    </source>
</evidence>
<dbReference type="Pfam" id="PF01925">
    <property type="entry name" value="TauE"/>
    <property type="match status" value="1"/>
</dbReference>
<comment type="similarity">
    <text evidence="5">Belongs to the 4-toluene sulfonate uptake permease (TSUP) (TC 2.A.102) family.</text>
</comment>
<evidence type="ECO:0000256" key="3">
    <source>
        <dbReference type="ARBA" id="ARBA00022989"/>
    </source>
</evidence>
<dbReference type="PANTHER" id="PTHR43483">
    <property type="entry name" value="MEMBRANE TRANSPORTER PROTEIN HI_0806-RELATED"/>
    <property type="match status" value="1"/>
</dbReference>
<proteinExistence type="inferred from homology"/>
<dbReference type="EMBL" id="JAFGIX010000009">
    <property type="protein sequence ID" value="MBN1571905.1"/>
    <property type="molecule type" value="Genomic_DNA"/>
</dbReference>
<dbReference type="PANTHER" id="PTHR43483:SF3">
    <property type="entry name" value="MEMBRANE TRANSPORTER PROTEIN HI_0806-RELATED"/>
    <property type="match status" value="1"/>
</dbReference>